<keyword evidence="6" id="KW-1185">Reference proteome</keyword>
<evidence type="ECO:0000256" key="2">
    <source>
        <dbReference type="ARBA" id="ARBA00022448"/>
    </source>
</evidence>
<comment type="caution">
    <text evidence="5">The sequence shown here is derived from an EMBL/GenBank/DDBJ whole genome shotgun (WGS) entry which is preliminary data.</text>
</comment>
<dbReference type="Proteomes" id="UP000011591">
    <property type="component" value="Unassembled WGS sequence"/>
</dbReference>
<feature type="compositionally biased region" description="Low complexity" evidence="3">
    <location>
        <begin position="91"/>
        <end position="109"/>
    </location>
</feature>
<proteinExistence type="inferred from homology"/>
<accession>M0AVC8</accession>
<dbReference type="GO" id="GO:0005524">
    <property type="term" value="F:ATP binding"/>
    <property type="evidence" value="ECO:0007669"/>
    <property type="project" value="InterPro"/>
</dbReference>
<gene>
    <name evidence="5" type="ORF">C480_18192</name>
</gene>
<evidence type="ECO:0000259" key="4">
    <source>
        <dbReference type="Pfam" id="PF00005"/>
    </source>
</evidence>
<dbReference type="EMBL" id="AOIP01000046">
    <property type="protein sequence ID" value="ELZ01349.1"/>
    <property type="molecule type" value="Genomic_DNA"/>
</dbReference>
<reference evidence="5 6" key="1">
    <citation type="journal article" date="2014" name="PLoS Genet.">
        <title>Phylogenetically driven sequencing of extremely halophilic archaea reveals strategies for static and dynamic osmo-response.</title>
        <authorList>
            <person name="Becker E.A."/>
            <person name="Seitzer P.M."/>
            <person name="Tritt A."/>
            <person name="Larsen D."/>
            <person name="Krusor M."/>
            <person name="Yao A.I."/>
            <person name="Wu D."/>
            <person name="Madern D."/>
            <person name="Eisen J.A."/>
            <person name="Darling A.E."/>
            <person name="Facciotti M.T."/>
        </authorList>
    </citation>
    <scope>NUCLEOTIDE SEQUENCE [LARGE SCALE GENOMIC DNA]</scope>
    <source>
        <strain evidence="5 6">DSM 13077</strain>
    </source>
</reference>
<evidence type="ECO:0000256" key="3">
    <source>
        <dbReference type="SAM" id="MobiDB-lite"/>
    </source>
</evidence>
<feature type="domain" description="ABC transporter" evidence="4">
    <location>
        <begin position="20"/>
        <end position="114"/>
    </location>
</feature>
<evidence type="ECO:0000313" key="5">
    <source>
        <dbReference type="EMBL" id="ELZ01349.1"/>
    </source>
</evidence>
<dbReference type="AlphaFoldDB" id="M0AVC8"/>
<dbReference type="InterPro" id="IPR003439">
    <property type="entry name" value="ABC_transporter-like_ATP-bd"/>
</dbReference>
<dbReference type="InterPro" id="IPR027417">
    <property type="entry name" value="P-loop_NTPase"/>
</dbReference>
<sequence>MTAIETTELTKRYEDTLAVDDLALSIPESVVYGFLGPNGAGKTTTMRMFTGLTHPSSGTGSVAGVSITDRDGLRTHIGYLPGEPPLYEQATATTSRPSTSVSTTGSSTSKPNKASKANTSTRVSRARSSTHSKVTTDESRHHPHPTPRGGPGWSPRHHHVPTLQVSTVRRRPRDRPCLPPSRHRPLDDPSTLLHGLQSRHHHPADAWLYGTLSPVPTRHPR</sequence>
<comment type="similarity">
    <text evidence="1">Belongs to the ABC transporter superfamily.</text>
</comment>
<dbReference type="PANTHER" id="PTHR43335">
    <property type="entry name" value="ABC TRANSPORTER, ATP-BINDING PROTEIN"/>
    <property type="match status" value="1"/>
</dbReference>
<keyword evidence="2" id="KW-0813">Transport</keyword>
<organism evidence="5 6">
    <name type="scientific">Natrialba aegyptia DSM 13077</name>
    <dbReference type="NCBI Taxonomy" id="1227491"/>
    <lineage>
        <taxon>Archaea</taxon>
        <taxon>Methanobacteriati</taxon>
        <taxon>Methanobacteriota</taxon>
        <taxon>Stenosarchaea group</taxon>
        <taxon>Halobacteria</taxon>
        <taxon>Halobacteriales</taxon>
        <taxon>Natrialbaceae</taxon>
        <taxon>Natrialba</taxon>
    </lineage>
</organism>
<feature type="region of interest" description="Disordered" evidence="3">
    <location>
        <begin position="80"/>
        <end position="196"/>
    </location>
</feature>
<dbReference type="SUPFAM" id="SSF52540">
    <property type="entry name" value="P-loop containing nucleoside triphosphate hydrolases"/>
    <property type="match status" value="1"/>
</dbReference>
<dbReference type="Pfam" id="PF00005">
    <property type="entry name" value="ABC_tran"/>
    <property type="match status" value="1"/>
</dbReference>
<dbReference type="Gene3D" id="3.40.50.300">
    <property type="entry name" value="P-loop containing nucleotide triphosphate hydrolases"/>
    <property type="match status" value="1"/>
</dbReference>
<dbReference type="PANTHER" id="PTHR43335:SF4">
    <property type="entry name" value="ABC TRANSPORTER, ATP-BINDING PROTEIN"/>
    <property type="match status" value="1"/>
</dbReference>
<evidence type="ECO:0000256" key="1">
    <source>
        <dbReference type="ARBA" id="ARBA00005417"/>
    </source>
</evidence>
<dbReference type="RefSeq" id="WP_006667032.1">
    <property type="nucleotide sequence ID" value="NZ_AOIP01000046.1"/>
</dbReference>
<dbReference type="GO" id="GO:0016887">
    <property type="term" value="F:ATP hydrolysis activity"/>
    <property type="evidence" value="ECO:0007669"/>
    <property type="project" value="InterPro"/>
</dbReference>
<protein>
    <submittedName>
        <fullName evidence="5">ABC-type multidrug transport system, ATPase component</fullName>
    </submittedName>
</protein>
<name>M0AVC8_9EURY</name>
<evidence type="ECO:0000313" key="6">
    <source>
        <dbReference type="Proteomes" id="UP000011591"/>
    </source>
</evidence>